<accession>A0A383C559</accession>
<keyword evidence="3" id="KW-0791">Threonine biosynthesis</keyword>
<dbReference type="InterPro" id="IPR050249">
    <property type="entry name" value="Pseudomonas-type_ThrB"/>
</dbReference>
<evidence type="ECO:0000256" key="1">
    <source>
        <dbReference type="ARBA" id="ARBA00022605"/>
    </source>
</evidence>
<dbReference type="Gene3D" id="3.90.1200.10">
    <property type="match status" value="1"/>
</dbReference>
<dbReference type="InterPro" id="IPR002575">
    <property type="entry name" value="Aminoglycoside_PTrfase"/>
</dbReference>
<keyword evidence="5" id="KW-0418">Kinase</keyword>
<evidence type="ECO:0000256" key="6">
    <source>
        <dbReference type="ARBA" id="ARBA00022840"/>
    </source>
</evidence>
<evidence type="ECO:0000259" key="8">
    <source>
        <dbReference type="Pfam" id="PF01636"/>
    </source>
</evidence>
<proteinExistence type="inferred from homology"/>
<keyword evidence="2" id="KW-0808">Transferase</keyword>
<dbReference type="HAMAP" id="MF_00301">
    <property type="entry name" value="Homoser_kinase_2"/>
    <property type="match status" value="1"/>
</dbReference>
<keyword evidence="6" id="KW-0067">ATP-binding</keyword>
<protein>
    <recommendedName>
        <fullName evidence="8">Aminoglycoside phosphotransferase domain-containing protein</fullName>
    </recommendedName>
</protein>
<organism evidence="9">
    <name type="scientific">marine metagenome</name>
    <dbReference type="NCBI Taxonomy" id="408172"/>
    <lineage>
        <taxon>unclassified sequences</taxon>
        <taxon>metagenomes</taxon>
        <taxon>ecological metagenomes</taxon>
    </lineage>
</organism>
<feature type="domain" description="Aminoglycoside phosphotransferase" evidence="8">
    <location>
        <begin position="28"/>
        <end position="200"/>
    </location>
</feature>
<sequence length="200" mass="23810">MAIFTKLSNKDIKYFFNKYNIPIILEHEPIYQGIQNTNYLIKTKEKKYILTIFEDKNISKNLQFFLNLLHHLSEENFCNPSPLKNYEGKDFDIINNKQAAIFSFIEGEYLKFSRPEHLVLLGEVTAKLHLKTKNFKHKRKNDYSYKYWQINTQKLSNYIEKKQQGLTNLIIKDLNIFKNLRYADIPKGIIHADLFPDNVL</sequence>
<evidence type="ECO:0000313" key="9">
    <source>
        <dbReference type="EMBL" id="SVE27322.1"/>
    </source>
</evidence>
<dbReference type="CDD" id="cd05153">
    <property type="entry name" value="HomoserineK_II"/>
    <property type="match status" value="1"/>
</dbReference>
<dbReference type="PANTHER" id="PTHR21064">
    <property type="entry name" value="AMINOGLYCOSIDE PHOSPHOTRANSFERASE DOMAIN-CONTAINING PROTEIN-RELATED"/>
    <property type="match status" value="1"/>
</dbReference>
<dbReference type="Pfam" id="PF01636">
    <property type="entry name" value="APH"/>
    <property type="match status" value="1"/>
</dbReference>
<feature type="non-terminal residue" evidence="9">
    <location>
        <position position="200"/>
    </location>
</feature>
<name>A0A383C559_9ZZZZ</name>
<dbReference type="SUPFAM" id="SSF56112">
    <property type="entry name" value="Protein kinase-like (PK-like)"/>
    <property type="match status" value="1"/>
</dbReference>
<dbReference type="GO" id="GO:0005524">
    <property type="term" value="F:ATP binding"/>
    <property type="evidence" value="ECO:0007669"/>
    <property type="project" value="UniProtKB-KW"/>
</dbReference>
<gene>
    <name evidence="9" type="ORF">METZ01_LOCUS480176</name>
</gene>
<dbReference type="EMBL" id="UINC01205930">
    <property type="protein sequence ID" value="SVE27322.1"/>
    <property type="molecule type" value="Genomic_DNA"/>
</dbReference>
<evidence type="ECO:0000256" key="5">
    <source>
        <dbReference type="ARBA" id="ARBA00022777"/>
    </source>
</evidence>
<dbReference type="GO" id="GO:0009088">
    <property type="term" value="P:threonine biosynthetic process"/>
    <property type="evidence" value="ECO:0007669"/>
    <property type="project" value="UniProtKB-KW"/>
</dbReference>
<evidence type="ECO:0000256" key="7">
    <source>
        <dbReference type="ARBA" id="ARBA00038240"/>
    </source>
</evidence>
<keyword evidence="1" id="KW-0028">Amino-acid biosynthesis</keyword>
<dbReference type="AlphaFoldDB" id="A0A383C559"/>
<reference evidence="9" key="1">
    <citation type="submission" date="2018-05" db="EMBL/GenBank/DDBJ databases">
        <authorList>
            <person name="Lanie J.A."/>
            <person name="Ng W.-L."/>
            <person name="Kazmierczak K.M."/>
            <person name="Andrzejewski T.M."/>
            <person name="Davidsen T.M."/>
            <person name="Wayne K.J."/>
            <person name="Tettelin H."/>
            <person name="Glass J.I."/>
            <person name="Rusch D."/>
            <person name="Podicherti R."/>
            <person name="Tsui H.-C.T."/>
            <person name="Winkler M.E."/>
        </authorList>
    </citation>
    <scope>NUCLEOTIDE SEQUENCE</scope>
</reference>
<dbReference type="Gene3D" id="3.30.200.20">
    <property type="entry name" value="Phosphorylase Kinase, domain 1"/>
    <property type="match status" value="1"/>
</dbReference>
<dbReference type="PANTHER" id="PTHR21064:SF6">
    <property type="entry name" value="AMINOGLYCOSIDE PHOSPHOTRANSFERASE DOMAIN-CONTAINING PROTEIN"/>
    <property type="match status" value="1"/>
</dbReference>
<comment type="similarity">
    <text evidence="7">Belongs to the pseudomonas-type ThrB family.</text>
</comment>
<dbReference type="InterPro" id="IPR011009">
    <property type="entry name" value="Kinase-like_dom_sf"/>
</dbReference>
<evidence type="ECO:0000256" key="4">
    <source>
        <dbReference type="ARBA" id="ARBA00022741"/>
    </source>
</evidence>
<keyword evidence="4" id="KW-0547">Nucleotide-binding</keyword>
<evidence type="ECO:0000256" key="3">
    <source>
        <dbReference type="ARBA" id="ARBA00022697"/>
    </source>
</evidence>
<dbReference type="InterPro" id="IPR005280">
    <property type="entry name" value="Homoserine_kinase_II"/>
</dbReference>
<evidence type="ECO:0000256" key="2">
    <source>
        <dbReference type="ARBA" id="ARBA00022679"/>
    </source>
</evidence>
<dbReference type="GO" id="GO:0004413">
    <property type="term" value="F:homoserine kinase activity"/>
    <property type="evidence" value="ECO:0007669"/>
    <property type="project" value="InterPro"/>
</dbReference>